<dbReference type="SUPFAM" id="SSF53335">
    <property type="entry name" value="S-adenosyl-L-methionine-dependent methyltransferases"/>
    <property type="match status" value="1"/>
</dbReference>
<keyword evidence="2" id="KW-0808">Transferase</keyword>
<organism evidence="2 3">
    <name type="scientific">Hyaloscypha hepaticicola</name>
    <dbReference type="NCBI Taxonomy" id="2082293"/>
    <lineage>
        <taxon>Eukaryota</taxon>
        <taxon>Fungi</taxon>
        <taxon>Dikarya</taxon>
        <taxon>Ascomycota</taxon>
        <taxon>Pezizomycotina</taxon>
        <taxon>Leotiomycetes</taxon>
        <taxon>Helotiales</taxon>
        <taxon>Hyaloscyphaceae</taxon>
        <taxon>Hyaloscypha</taxon>
    </lineage>
</organism>
<feature type="compositionally biased region" description="Acidic residues" evidence="1">
    <location>
        <begin position="10"/>
        <end position="21"/>
    </location>
</feature>
<protein>
    <submittedName>
        <fullName evidence="2">S-adenosyl-L-methionine-dependent methyltransferase</fullName>
    </submittedName>
</protein>
<sequence length="328" mass="37553">MVAHVQPLADDPEFEEEGFQDDDILSTASLSSSILAYEVEHGRSYHAYNAGKYVLPNDEEEKDRMDIQYHALRILFEEKLFYAPIDKNPQCILDIGTGTGIWVMDVGDEYPSAKVIGTDLSPIQPQYVPPNVQFEIHDCTEYPWTFNDNSMDFIHTRITNGFAVRDWKAFFQEAYKALKPGGWIEDQEFDLMAFSDDNTLPSDSAVVKWCTLMNEGGLKAGFDLRLTSEKIRCAMEEAGFKEITVLDLKLPIGVWPADPRLREAGKYGLGAMLYGLQGISLAIFTRFLGWQVDEMEVLLAQVRNEWRRRRVHSYWPIFVVYGRKPLPE</sequence>
<name>A0A2J6Q2H4_9HELO</name>
<dbReference type="STRING" id="1745343.A0A2J6Q2H4"/>
<dbReference type="EMBL" id="KZ613485">
    <property type="protein sequence ID" value="PMD20416.1"/>
    <property type="molecule type" value="Genomic_DNA"/>
</dbReference>
<dbReference type="CDD" id="cd02440">
    <property type="entry name" value="AdoMet_MTases"/>
    <property type="match status" value="1"/>
</dbReference>
<gene>
    <name evidence="2" type="ORF">NA56DRAFT_689870</name>
</gene>
<reference evidence="2 3" key="1">
    <citation type="submission" date="2016-05" db="EMBL/GenBank/DDBJ databases">
        <title>A degradative enzymes factory behind the ericoid mycorrhizal symbiosis.</title>
        <authorList>
            <consortium name="DOE Joint Genome Institute"/>
            <person name="Martino E."/>
            <person name="Morin E."/>
            <person name="Grelet G."/>
            <person name="Kuo A."/>
            <person name="Kohler A."/>
            <person name="Daghino S."/>
            <person name="Barry K."/>
            <person name="Choi C."/>
            <person name="Cichocki N."/>
            <person name="Clum A."/>
            <person name="Copeland A."/>
            <person name="Hainaut M."/>
            <person name="Haridas S."/>
            <person name="Labutti K."/>
            <person name="Lindquist E."/>
            <person name="Lipzen A."/>
            <person name="Khouja H.-R."/>
            <person name="Murat C."/>
            <person name="Ohm R."/>
            <person name="Olson A."/>
            <person name="Spatafora J."/>
            <person name="Veneault-Fourrey C."/>
            <person name="Henrissat B."/>
            <person name="Grigoriev I."/>
            <person name="Martin F."/>
            <person name="Perotto S."/>
        </authorList>
    </citation>
    <scope>NUCLEOTIDE SEQUENCE [LARGE SCALE GENOMIC DNA]</scope>
    <source>
        <strain evidence="2 3">UAMH 7357</strain>
    </source>
</reference>
<proteinExistence type="predicted"/>
<evidence type="ECO:0000256" key="1">
    <source>
        <dbReference type="SAM" id="MobiDB-lite"/>
    </source>
</evidence>
<feature type="region of interest" description="Disordered" evidence="1">
    <location>
        <begin position="1"/>
        <end position="21"/>
    </location>
</feature>
<dbReference type="Gene3D" id="3.40.50.150">
    <property type="entry name" value="Vaccinia Virus protein VP39"/>
    <property type="match status" value="1"/>
</dbReference>
<keyword evidence="2" id="KW-0489">Methyltransferase</keyword>
<dbReference type="Proteomes" id="UP000235672">
    <property type="component" value="Unassembled WGS sequence"/>
</dbReference>
<dbReference type="GO" id="GO:0032259">
    <property type="term" value="P:methylation"/>
    <property type="evidence" value="ECO:0007669"/>
    <property type="project" value="UniProtKB-KW"/>
</dbReference>
<dbReference type="Pfam" id="PF13489">
    <property type="entry name" value="Methyltransf_23"/>
    <property type="match status" value="1"/>
</dbReference>
<dbReference type="OrthoDB" id="2013972at2759"/>
<dbReference type="InterPro" id="IPR029063">
    <property type="entry name" value="SAM-dependent_MTases_sf"/>
</dbReference>
<dbReference type="AlphaFoldDB" id="A0A2J6Q2H4"/>
<dbReference type="PANTHER" id="PTHR43591:SF24">
    <property type="entry name" value="2-METHOXY-6-POLYPRENYL-1,4-BENZOQUINOL METHYLASE, MITOCHONDRIAL"/>
    <property type="match status" value="1"/>
</dbReference>
<evidence type="ECO:0000313" key="3">
    <source>
        <dbReference type="Proteomes" id="UP000235672"/>
    </source>
</evidence>
<keyword evidence="3" id="KW-1185">Reference proteome</keyword>
<accession>A0A2J6Q2H4</accession>
<dbReference type="GO" id="GO:0008168">
    <property type="term" value="F:methyltransferase activity"/>
    <property type="evidence" value="ECO:0007669"/>
    <property type="project" value="UniProtKB-KW"/>
</dbReference>
<evidence type="ECO:0000313" key="2">
    <source>
        <dbReference type="EMBL" id="PMD20416.1"/>
    </source>
</evidence>
<dbReference type="PANTHER" id="PTHR43591">
    <property type="entry name" value="METHYLTRANSFERASE"/>
    <property type="match status" value="1"/>
</dbReference>